<evidence type="ECO:0000256" key="5">
    <source>
        <dbReference type="ARBA" id="ARBA00013189"/>
    </source>
</evidence>
<keyword evidence="7 10" id="KW-0520">NAD</keyword>
<protein>
    <recommendedName>
        <fullName evidence="6 10">UDP-glucose 4-epimerase</fullName>
        <ecNumber evidence="5 10">5.1.3.2</ecNumber>
    </recommendedName>
</protein>
<dbReference type="AlphaFoldDB" id="A0A176X8B6"/>
<dbReference type="Gene3D" id="3.90.25.10">
    <property type="entry name" value="UDP-galactose 4-epimerase, domain 1"/>
    <property type="match status" value="1"/>
</dbReference>
<dbReference type="Gene3D" id="3.40.50.720">
    <property type="entry name" value="NAD(P)-binding Rossmann-like Domain"/>
    <property type="match status" value="1"/>
</dbReference>
<comment type="catalytic activity">
    <reaction evidence="1 10">
        <text>UDP-alpha-D-glucose = UDP-alpha-D-galactose</text>
        <dbReference type="Rhea" id="RHEA:22168"/>
        <dbReference type="ChEBI" id="CHEBI:58885"/>
        <dbReference type="ChEBI" id="CHEBI:66914"/>
        <dbReference type="EC" id="5.1.3.2"/>
    </reaction>
</comment>
<dbReference type="InterPro" id="IPR001509">
    <property type="entry name" value="Epimerase_deHydtase"/>
</dbReference>
<gene>
    <name evidence="12" type="ORF">A7J57_05290</name>
</gene>
<proteinExistence type="inferred from homology"/>
<dbReference type="RefSeq" id="WP_063949681.1">
    <property type="nucleotide sequence ID" value="NZ_LXPS01000022.1"/>
</dbReference>
<dbReference type="CDD" id="cd05247">
    <property type="entry name" value="UDP_G4E_1_SDR_e"/>
    <property type="match status" value="1"/>
</dbReference>
<reference evidence="12 13" key="1">
    <citation type="submission" date="2016-05" db="EMBL/GenBank/DDBJ databases">
        <authorList>
            <person name="Lavstsen T."/>
            <person name="Jespersen J.S."/>
        </authorList>
    </citation>
    <scope>NUCLEOTIDE SEQUENCE [LARGE SCALE GENOMIC DNA]</scope>
    <source>
        <strain evidence="12 13">KCJ1736</strain>
    </source>
</reference>
<dbReference type="InterPro" id="IPR005886">
    <property type="entry name" value="UDP_G4E"/>
</dbReference>
<dbReference type="Pfam" id="PF01370">
    <property type="entry name" value="Epimerase"/>
    <property type="match status" value="1"/>
</dbReference>
<evidence type="ECO:0000256" key="2">
    <source>
        <dbReference type="ARBA" id="ARBA00001911"/>
    </source>
</evidence>
<organism evidence="12 13">
    <name type="scientific">Agrobacterium tumefaciens</name>
    <dbReference type="NCBI Taxonomy" id="358"/>
    <lineage>
        <taxon>Bacteria</taxon>
        <taxon>Pseudomonadati</taxon>
        <taxon>Pseudomonadota</taxon>
        <taxon>Alphaproteobacteria</taxon>
        <taxon>Hyphomicrobiales</taxon>
        <taxon>Rhizobiaceae</taxon>
        <taxon>Rhizobium/Agrobacterium group</taxon>
        <taxon>Agrobacterium</taxon>
        <taxon>Agrobacterium tumefaciens complex</taxon>
    </lineage>
</organism>
<name>A0A176X8B6_AGRTU</name>
<evidence type="ECO:0000256" key="10">
    <source>
        <dbReference type="RuleBase" id="RU366046"/>
    </source>
</evidence>
<dbReference type="GO" id="GO:0033499">
    <property type="term" value="P:galactose catabolic process via UDP-galactose, Leloir pathway"/>
    <property type="evidence" value="ECO:0007669"/>
    <property type="project" value="TreeGrafter"/>
</dbReference>
<evidence type="ECO:0000313" key="13">
    <source>
        <dbReference type="Proteomes" id="UP000077098"/>
    </source>
</evidence>
<comment type="caution">
    <text evidence="12">The sequence shown here is derived from an EMBL/GenBank/DDBJ whole genome shotgun (WGS) entry which is preliminary data.</text>
</comment>
<dbReference type="EC" id="5.1.3.2" evidence="5 10"/>
<dbReference type="Proteomes" id="UP000077098">
    <property type="component" value="Unassembled WGS sequence"/>
</dbReference>
<dbReference type="NCBIfam" id="TIGR01179">
    <property type="entry name" value="galE"/>
    <property type="match status" value="1"/>
</dbReference>
<evidence type="ECO:0000256" key="7">
    <source>
        <dbReference type="ARBA" id="ARBA00023027"/>
    </source>
</evidence>
<comment type="cofactor">
    <cofactor evidence="2 10">
        <name>NAD(+)</name>
        <dbReference type="ChEBI" id="CHEBI:57540"/>
    </cofactor>
</comment>
<comment type="similarity">
    <text evidence="4 10">Belongs to the NAD(P)-dependent epimerase/dehydratase family.</text>
</comment>
<feature type="domain" description="NAD-dependent epimerase/dehydratase" evidence="11">
    <location>
        <begin position="3"/>
        <end position="253"/>
    </location>
</feature>
<dbReference type="GO" id="GO:0003978">
    <property type="term" value="F:UDP-glucose 4-epimerase activity"/>
    <property type="evidence" value="ECO:0007669"/>
    <property type="project" value="UniProtKB-UniRule"/>
</dbReference>
<comment type="subunit">
    <text evidence="10">Homodimer.</text>
</comment>
<dbReference type="EMBL" id="LXPS01000022">
    <property type="protein sequence ID" value="OAE43673.1"/>
    <property type="molecule type" value="Genomic_DNA"/>
</dbReference>
<evidence type="ECO:0000256" key="8">
    <source>
        <dbReference type="ARBA" id="ARBA00023235"/>
    </source>
</evidence>
<evidence type="ECO:0000256" key="6">
    <source>
        <dbReference type="ARBA" id="ARBA00018569"/>
    </source>
</evidence>
<evidence type="ECO:0000256" key="1">
    <source>
        <dbReference type="ARBA" id="ARBA00000083"/>
    </source>
</evidence>
<dbReference type="SUPFAM" id="SSF51735">
    <property type="entry name" value="NAD(P)-binding Rossmann-fold domains"/>
    <property type="match status" value="1"/>
</dbReference>
<sequence length="343" mass="37107">MAVLVTGGAGYIGSHMVWALLDAGEEVVVIDRLSTGSRWAIAPAARFYLGDVADRVLLDQIFEQNHIETIFHFAGSVSVPESISRPLEYYENNTGTTRALVAAAVAHGIGNFIFSSTAAVYGNQPFDGPVPETAILSPENPYGLSKLASEIMLRDVVQAHDFNYVALRYFNVAGADPLGRAGPSPTGVANLIKVACEAATGCRDRVDVYGTDYPTADGTGVRDYIHVSDLIDAHLLAMAHLRAGGGTRTLNCGYGVGYSVLEVLQSVQQESECNFPIIHCPRRPGDIAAMVADSTRIQSEFGWRPRFNDLTTIVRTALQWEAKRQAQQSNRIPQVRRKLAAIG</sequence>
<evidence type="ECO:0000256" key="4">
    <source>
        <dbReference type="ARBA" id="ARBA00007637"/>
    </source>
</evidence>
<evidence type="ECO:0000256" key="3">
    <source>
        <dbReference type="ARBA" id="ARBA00004947"/>
    </source>
</evidence>
<dbReference type="PANTHER" id="PTHR43725:SF53">
    <property type="entry name" value="UDP-ARABINOSE 4-EPIMERASE 1"/>
    <property type="match status" value="1"/>
</dbReference>
<evidence type="ECO:0000313" key="12">
    <source>
        <dbReference type="EMBL" id="OAE43673.1"/>
    </source>
</evidence>
<evidence type="ECO:0000256" key="9">
    <source>
        <dbReference type="ARBA" id="ARBA00023277"/>
    </source>
</evidence>
<dbReference type="PANTHER" id="PTHR43725">
    <property type="entry name" value="UDP-GLUCOSE 4-EPIMERASE"/>
    <property type="match status" value="1"/>
</dbReference>
<evidence type="ECO:0000259" key="11">
    <source>
        <dbReference type="Pfam" id="PF01370"/>
    </source>
</evidence>
<keyword evidence="8 10" id="KW-0413">Isomerase</keyword>
<accession>A0A176X8B6</accession>
<dbReference type="InterPro" id="IPR036291">
    <property type="entry name" value="NAD(P)-bd_dom_sf"/>
</dbReference>
<keyword evidence="9 10" id="KW-0119">Carbohydrate metabolism</keyword>
<comment type="pathway">
    <text evidence="3 10">Carbohydrate metabolism; galactose metabolism.</text>
</comment>
<dbReference type="UniPathway" id="UPA00214"/>